<evidence type="ECO:0000256" key="1">
    <source>
        <dbReference type="SAM" id="Phobius"/>
    </source>
</evidence>
<sequence length="130" mass="14206">MDIDLSTIIVAVVCIVALAVMLALANRMRQQSSQMADLSARVEYLASNLNALCSGAVGVDHRVARLERIGRDLEHRQESMETHQQTDRPYGQAIQMVHQGATVTRLIEELGLSRSEAELLVSLHGSKAAV</sequence>
<name>A0A1T2KWM6_9GAMM</name>
<proteinExistence type="predicted"/>
<comment type="caution">
    <text evidence="2">The sequence shown here is derived from an EMBL/GenBank/DDBJ whole genome shotgun (WGS) entry which is preliminary data.</text>
</comment>
<keyword evidence="1" id="KW-0812">Transmembrane</keyword>
<organism evidence="2 3">
    <name type="scientific">Solemya velesiana gill symbiont</name>
    <dbReference type="NCBI Taxonomy" id="1918948"/>
    <lineage>
        <taxon>Bacteria</taxon>
        <taxon>Pseudomonadati</taxon>
        <taxon>Pseudomonadota</taxon>
        <taxon>Gammaproteobacteria</taxon>
        <taxon>sulfur-oxidizing symbionts</taxon>
    </lineage>
</organism>
<reference evidence="2 3" key="1">
    <citation type="submission" date="2016-11" db="EMBL/GenBank/DDBJ databases">
        <title>Mixed transmission modes and dynamic genome evolution in an obligate animal-bacterial symbiosis.</title>
        <authorList>
            <person name="Russell S.L."/>
            <person name="Corbett-Detig R.B."/>
            <person name="Cavanaugh C.M."/>
        </authorList>
    </citation>
    <scope>NUCLEOTIDE SEQUENCE [LARGE SCALE GENOMIC DNA]</scope>
    <source>
        <strain evidence="2">Se-Cadez</strain>
    </source>
</reference>
<keyword evidence="1" id="KW-1133">Transmembrane helix</keyword>
<gene>
    <name evidence="2" type="ORF">BOW51_03425</name>
</gene>
<dbReference type="InterPro" id="IPR021244">
    <property type="entry name" value="DUF2802"/>
</dbReference>
<dbReference type="OrthoDB" id="7068231at2"/>
<dbReference type="Proteomes" id="UP000190896">
    <property type="component" value="Unassembled WGS sequence"/>
</dbReference>
<keyword evidence="3" id="KW-1185">Reference proteome</keyword>
<keyword evidence="1" id="KW-0472">Membrane</keyword>
<evidence type="ECO:0000313" key="2">
    <source>
        <dbReference type="EMBL" id="OOZ37245.1"/>
    </source>
</evidence>
<dbReference type="RefSeq" id="WP_135606983.1">
    <property type="nucleotide sequence ID" value="NZ_MPRJ01000014.1"/>
</dbReference>
<protein>
    <recommendedName>
        <fullName evidence="4">DUF2802 domain-containing protein</fullName>
    </recommendedName>
</protein>
<feature type="transmembrane region" description="Helical" evidence="1">
    <location>
        <begin position="6"/>
        <end position="25"/>
    </location>
</feature>
<evidence type="ECO:0000313" key="3">
    <source>
        <dbReference type="Proteomes" id="UP000190896"/>
    </source>
</evidence>
<accession>A0A1T2KWM6</accession>
<evidence type="ECO:0008006" key="4">
    <source>
        <dbReference type="Google" id="ProtNLM"/>
    </source>
</evidence>
<dbReference type="EMBL" id="MPRJ01000014">
    <property type="protein sequence ID" value="OOZ37245.1"/>
    <property type="molecule type" value="Genomic_DNA"/>
</dbReference>
<dbReference type="Pfam" id="PF10975">
    <property type="entry name" value="DUF2802"/>
    <property type="match status" value="1"/>
</dbReference>
<dbReference type="AlphaFoldDB" id="A0A1T2KWM6"/>